<feature type="region of interest" description="Disordered" evidence="14">
    <location>
        <begin position="931"/>
        <end position="958"/>
    </location>
</feature>
<evidence type="ECO:0000259" key="18">
    <source>
        <dbReference type="PROSITE" id="PS50923"/>
    </source>
</evidence>
<dbReference type="GO" id="GO:0009952">
    <property type="term" value="P:anterior/posterior pattern specification"/>
    <property type="evidence" value="ECO:0007669"/>
    <property type="project" value="UniProtKB-ARBA"/>
</dbReference>
<dbReference type="InterPro" id="IPR000436">
    <property type="entry name" value="Sushi_SCR_CCP_dom"/>
</dbReference>
<evidence type="ECO:0000256" key="6">
    <source>
        <dbReference type="ARBA" id="ARBA00022659"/>
    </source>
</evidence>
<evidence type="ECO:0000313" key="21">
    <source>
        <dbReference type="Proteomes" id="UP000529965"/>
    </source>
</evidence>
<feature type="disulfide bond" evidence="12">
    <location>
        <begin position="839"/>
        <end position="848"/>
    </location>
</feature>
<keyword evidence="10 12" id="KW-1015">Disulfide bond</keyword>
<comment type="subcellular location">
    <subcellularLocation>
        <location evidence="1">Secreted</location>
        <location evidence="1">Extracellular space</location>
        <location evidence="1">Extracellular matrix</location>
    </subcellularLocation>
</comment>
<feature type="domain" description="EGF-like" evidence="16">
    <location>
        <begin position="384"/>
        <end position="420"/>
    </location>
</feature>
<feature type="domain" description="EGF-like" evidence="16">
    <location>
        <begin position="889"/>
        <end position="925"/>
    </location>
</feature>
<evidence type="ECO:0000256" key="13">
    <source>
        <dbReference type="PROSITE-ProRule" id="PRU00302"/>
    </source>
</evidence>
<dbReference type="PROSITE" id="PS50853">
    <property type="entry name" value="FN3"/>
    <property type="match status" value="2"/>
</dbReference>
<feature type="non-terminal residue" evidence="20">
    <location>
        <position position="1417"/>
    </location>
</feature>
<feature type="disulfide bond" evidence="12">
    <location>
        <begin position="491"/>
        <end position="500"/>
    </location>
</feature>
<dbReference type="FunFam" id="2.10.25.10:FF:000213">
    <property type="entry name" value="sushi, nidogen and EGF-like domain-containing protein 1"/>
    <property type="match status" value="1"/>
</dbReference>
<dbReference type="PANTHER" id="PTHR24033">
    <property type="entry name" value="EGF-LIKE DOMAIN-CONTAINING PROTEIN"/>
    <property type="match status" value="1"/>
</dbReference>
<keyword evidence="8" id="KW-0677">Repeat</keyword>
<dbReference type="InterPro" id="IPR000742">
    <property type="entry name" value="EGF"/>
</dbReference>
<dbReference type="FunFam" id="2.60.40.10:FF:000633">
    <property type="entry name" value="Sushi, nidogen and EGF like domains 1"/>
    <property type="match status" value="1"/>
</dbReference>
<comment type="caution">
    <text evidence="12">Lacks conserved residue(s) required for the propagation of feature annotation.</text>
</comment>
<feature type="domain" description="EGF-like" evidence="16">
    <location>
        <begin position="504"/>
        <end position="536"/>
    </location>
</feature>
<keyword evidence="11" id="KW-0325">Glycoprotein</keyword>
<dbReference type="PRINTS" id="PR00010">
    <property type="entry name" value="EGFBLOOD"/>
</dbReference>
<feature type="signal peptide" evidence="15">
    <location>
        <begin position="1"/>
        <end position="21"/>
    </location>
</feature>
<dbReference type="InterPro" id="IPR036116">
    <property type="entry name" value="FN3_sf"/>
</dbReference>
<comment type="caution">
    <text evidence="20">The sequence shown here is derived from an EMBL/GenBank/DDBJ whole genome shotgun (WGS) entry which is preliminary data.</text>
</comment>
<feature type="disulfide bond" evidence="12">
    <location>
        <begin position="334"/>
        <end position="343"/>
    </location>
</feature>
<keyword evidence="5" id="KW-0597">Phosphoprotein</keyword>
<evidence type="ECO:0000313" key="20">
    <source>
        <dbReference type="EMBL" id="NWY75909.1"/>
    </source>
</evidence>
<dbReference type="InterPro" id="IPR051830">
    <property type="entry name" value="NOTCH_homolog"/>
</dbReference>
<dbReference type="SMART" id="SM00032">
    <property type="entry name" value="CCP"/>
    <property type="match status" value="1"/>
</dbReference>
<feature type="disulfide bond" evidence="12">
    <location>
        <begin position="410"/>
        <end position="419"/>
    </location>
</feature>
<keyword evidence="3" id="KW-0272">Extracellular matrix</keyword>
<organism evidence="20 21">
    <name type="scientific">Erithacus rubecula</name>
    <name type="common">European robin</name>
    <dbReference type="NCBI Taxonomy" id="37610"/>
    <lineage>
        <taxon>Eukaryota</taxon>
        <taxon>Metazoa</taxon>
        <taxon>Chordata</taxon>
        <taxon>Craniata</taxon>
        <taxon>Vertebrata</taxon>
        <taxon>Euteleostomi</taxon>
        <taxon>Archelosauria</taxon>
        <taxon>Archosauria</taxon>
        <taxon>Dinosauria</taxon>
        <taxon>Saurischia</taxon>
        <taxon>Theropoda</taxon>
        <taxon>Coelurosauria</taxon>
        <taxon>Aves</taxon>
        <taxon>Neognathae</taxon>
        <taxon>Neoaves</taxon>
        <taxon>Telluraves</taxon>
        <taxon>Australaves</taxon>
        <taxon>Passeriformes</taxon>
        <taxon>Turdidae</taxon>
        <taxon>Erithacus</taxon>
    </lineage>
</organism>
<feature type="disulfide bond" evidence="12">
    <location>
        <begin position="705"/>
        <end position="714"/>
    </location>
</feature>
<dbReference type="CDD" id="cd00054">
    <property type="entry name" value="EGF_CA"/>
    <property type="match status" value="12"/>
</dbReference>
<evidence type="ECO:0000259" key="16">
    <source>
        <dbReference type="PROSITE" id="PS50026"/>
    </source>
</evidence>
<dbReference type="InterPro" id="IPR035976">
    <property type="entry name" value="Sushi/SCR/CCP_sf"/>
</dbReference>
<dbReference type="InterPro" id="IPR003961">
    <property type="entry name" value="FN3_dom"/>
</dbReference>
<dbReference type="GO" id="GO:0051240">
    <property type="term" value="P:positive regulation of multicellular organismal process"/>
    <property type="evidence" value="ECO:0007669"/>
    <property type="project" value="UniProtKB-ARBA"/>
</dbReference>
<keyword evidence="9" id="KW-0106">Calcium</keyword>
<evidence type="ECO:0000256" key="14">
    <source>
        <dbReference type="SAM" id="MobiDB-lite"/>
    </source>
</evidence>
<dbReference type="InterPro" id="IPR000152">
    <property type="entry name" value="EGF-type_Asp/Asn_hydroxyl_site"/>
</dbReference>
<dbReference type="FunFam" id="2.10.25.10:FF:000239">
    <property type="entry name" value="Sushi, nidogen and EGF-like domain-containing protein 1"/>
    <property type="match status" value="1"/>
</dbReference>
<feature type="disulfide bond" evidence="12">
    <location>
        <begin position="603"/>
        <end position="612"/>
    </location>
</feature>
<dbReference type="FunFam" id="2.10.25.10:FF:000327">
    <property type="entry name" value="neurogenic locus notch homolog protein 4"/>
    <property type="match status" value="1"/>
</dbReference>
<feature type="domain" description="EGF-like" evidence="16">
    <location>
        <begin position="679"/>
        <end position="715"/>
    </location>
</feature>
<feature type="domain" description="EGF-like" evidence="16">
    <location>
        <begin position="1311"/>
        <end position="1347"/>
    </location>
</feature>
<evidence type="ECO:0000256" key="10">
    <source>
        <dbReference type="ARBA" id="ARBA00023157"/>
    </source>
</evidence>
<dbReference type="GO" id="GO:0042063">
    <property type="term" value="P:gliogenesis"/>
    <property type="evidence" value="ECO:0007669"/>
    <property type="project" value="UniProtKB-ARBA"/>
</dbReference>
<evidence type="ECO:0000256" key="7">
    <source>
        <dbReference type="ARBA" id="ARBA00022729"/>
    </source>
</evidence>
<dbReference type="GO" id="GO:0007160">
    <property type="term" value="P:cell-matrix adhesion"/>
    <property type="evidence" value="ECO:0007669"/>
    <property type="project" value="InterPro"/>
</dbReference>
<feature type="domain" description="EGF-like" evidence="16">
    <location>
        <begin position="616"/>
        <end position="652"/>
    </location>
</feature>
<dbReference type="GO" id="GO:0048812">
    <property type="term" value="P:neuron projection morphogenesis"/>
    <property type="evidence" value="ECO:0007669"/>
    <property type="project" value="UniProtKB-ARBA"/>
</dbReference>
<dbReference type="GO" id="GO:0035282">
    <property type="term" value="P:segmentation"/>
    <property type="evidence" value="ECO:0007669"/>
    <property type="project" value="UniProtKB-ARBA"/>
</dbReference>
<dbReference type="InterPro" id="IPR018097">
    <property type="entry name" value="EGF_Ca-bd_CS"/>
</dbReference>
<dbReference type="SMART" id="SM00181">
    <property type="entry name" value="EGF"/>
    <property type="match status" value="17"/>
</dbReference>
<feature type="disulfide bond" evidence="12">
    <location>
        <begin position="743"/>
        <end position="752"/>
    </location>
</feature>
<feature type="disulfide bond" evidence="12">
    <location>
        <begin position="526"/>
        <end position="535"/>
    </location>
</feature>
<dbReference type="PROSITE" id="PS50026">
    <property type="entry name" value="EGF_3"/>
    <property type="match status" value="16"/>
</dbReference>
<dbReference type="EMBL" id="VZSK01002468">
    <property type="protein sequence ID" value="NWY75909.1"/>
    <property type="molecule type" value="Genomic_DNA"/>
</dbReference>
<feature type="domain" description="Fibronectin type-III" evidence="17">
    <location>
        <begin position="1115"/>
        <end position="1207"/>
    </location>
</feature>
<dbReference type="Pfam" id="PF00008">
    <property type="entry name" value="EGF"/>
    <property type="match status" value="11"/>
</dbReference>
<dbReference type="Pfam" id="PF12661">
    <property type="entry name" value="hEGF"/>
    <property type="match status" value="2"/>
</dbReference>
<dbReference type="Proteomes" id="UP000529965">
    <property type="component" value="Unassembled WGS sequence"/>
</dbReference>
<dbReference type="FunFam" id="2.10.25.10:FF:000122">
    <property type="entry name" value="Protein crumbs homolog 2"/>
    <property type="match status" value="2"/>
</dbReference>
<dbReference type="GO" id="GO:0005886">
    <property type="term" value="C:plasma membrane"/>
    <property type="evidence" value="ECO:0007669"/>
    <property type="project" value="UniProtKB-ARBA"/>
</dbReference>
<name>A0A7K7H1T1_ERIRU</name>
<dbReference type="FunFam" id="2.10.25.10:FF:000012">
    <property type="entry name" value="Delta-like protein"/>
    <property type="match status" value="1"/>
</dbReference>
<feature type="non-terminal residue" evidence="20">
    <location>
        <position position="1"/>
    </location>
</feature>
<feature type="domain" description="NIDO" evidence="19">
    <location>
        <begin position="100"/>
        <end position="255"/>
    </location>
</feature>
<keyword evidence="4 12" id="KW-0245">EGF-like domain</keyword>
<feature type="domain" description="EGF-like" evidence="16">
    <location>
        <begin position="346"/>
        <end position="382"/>
    </location>
</feature>
<keyword evidence="6 13" id="KW-0768">Sushi</keyword>
<feature type="disulfide bond" evidence="12">
    <location>
        <begin position="877"/>
        <end position="886"/>
    </location>
</feature>
<feature type="domain" description="EGF-like" evidence="16">
    <location>
        <begin position="308"/>
        <end position="344"/>
    </location>
</feature>
<evidence type="ECO:0000256" key="8">
    <source>
        <dbReference type="ARBA" id="ARBA00022737"/>
    </source>
</evidence>
<dbReference type="FunFam" id="2.10.25.10:FF:000251">
    <property type="entry name" value="sushi, nidogen and EGF-like domain-containing protein 1"/>
    <property type="match status" value="1"/>
</dbReference>
<evidence type="ECO:0000256" key="12">
    <source>
        <dbReference type="PROSITE-ProRule" id="PRU00076"/>
    </source>
</evidence>
<keyword evidence="2" id="KW-0964">Secreted</keyword>
<evidence type="ECO:0000256" key="3">
    <source>
        <dbReference type="ARBA" id="ARBA00022530"/>
    </source>
</evidence>
<dbReference type="CDD" id="cd00033">
    <property type="entry name" value="CCP"/>
    <property type="match status" value="1"/>
</dbReference>
<dbReference type="PROSITE" id="PS51220">
    <property type="entry name" value="NIDO"/>
    <property type="match status" value="1"/>
</dbReference>
<dbReference type="GO" id="GO:0005509">
    <property type="term" value="F:calcium ion binding"/>
    <property type="evidence" value="ECO:0007669"/>
    <property type="project" value="InterPro"/>
</dbReference>
<keyword evidence="21" id="KW-1185">Reference proteome</keyword>
<dbReference type="GO" id="GO:0048646">
    <property type="term" value="P:anatomical structure formation involved in morphogenesis"/>
    <property type="evidence" value="ECO:0007669"/>
    <property type="project" value="UniProtKB-ARBA"/>
</dbReference>
<evidence type="ECO:0000259" key="17">
    <source>
        <dbReference type="PROSITE" id="PS50853"/>
    </source>
</evidence>
<dbReference type="SUPFAM" id="SSF57184">
    <property type="entry name" value="Growth factor receptor domain"/>
    <property type="match status" value="2"/>
</dbReference>
<dbReference type="FunFam" id="2.10.25.10:FF:000255">
    <property type="entry name" value="Sushi, nidogen and EGF-like domains 1"/>
    <property type="match status" value="1"/>
</dbReference>
<feature type="domain" description="Sushi" evidence="18">
    <location>
        <begin position="756"/>
        <end position="813"/>
    </location>
</feature>
<evidence type="ECO:0000256" key="11">
    <source>
        <dbReference type="ARBA" id="ARBA00023180"/>
    </source>
</evidence>
<dbReference type="PROSITE" id="PS50923">
    <property type="entry name" value="SUSHI"/>
    <property type="match status" value="1"/>
</dbReference>
<protein>
    <submittedName>
        <fullName evidence="20">SNED1 protein</fullName>
    </submittedName>
</protein>
<dbReference type="Gene3D" id="2.10.25.10">
    <property type="entry name" value="Laminin"/>
    <property type="match status" value="16"/>
</dbReference>
<dbReference type="FunFam" id="2.10.25.10:FF:000066">
    <property type="entry name" value="FAT atypical cadherin 4"/>
    <property type="match status" value="1"/>
</dbReference>
<dbReference type="GO" id="GO:0050877">
    <property type="term" value="P:nervous system process"/>
    <property type="evidence" value="ECO:0007669"/>
    <property type="project" value="UniProtKB-ARBA"/>
</dbReference>
<dbReference type="InterPro" id="IPR013032">
    <property type="entry name" value="EGF-like_CS"/>
</dbReference>
<feature type="domain" description="EGF-like" evidence="16">
    <location>
        <begin position="851"/>
        <end position="887"/>
    </location>
</feature>
<feature type="disulfide bond" evidence="12">
    <location>
        <begin position="449"/>
        <end position="458"/>
    </location>
</feature>
<dbReference type="InterPro" id="IPR001881">
    <property type="entry name" value="EGF-like_Ca-bd_dom"/>
</dbReference>
<feature type="chain" id="PRO_5029889537" evidence="15">
    <location>
        <begin position="22"/>
        <end position="1417"/>
    </location>
</feature>
<dbReference type="Pfam" id="PF06119">
    <property type="entry name" value="NIDO"/>
    <property type="match status" value="1"/>
</dbReference>
<feature type="disulfide bond" evidence="12">
    <location>
        <begin position="296"/>
        <end position="305"/>
    </location>
</feature>
<dbReference type="InterPro" id="IPR009030">
    <property type="entry name" value="Growth_fac_rcpt_cys_sf"/>
</dbReference>
<reference evidence="20 21" key="1">
    <citation type="submission" date="2019-09" db="EMBL/GenBank/DDBJ databases">
        <title>Bird 10,000 Genomes (B10K) Project - Family phase.</title>
        <authorList>
            <person name="Zhang G."/>
        </authorList>
    </citation>
    <scope>NUCLEOTIDE SEQUENCE [LARGE SCALE GENOMIC DNA]</scope>
    <source>
        <strain evidence="20">OUT-0015</strain>
        <tissue evidence="20">Blood</tissue>
    </source>
</reference>
<feature type="domain" description="EGF-like" evidence="16">
    <location>
        <begin position="954"/>
        <end position="990"/>
    </location>
</feature>
<evidence type="ECO:0000256" key="1">
    <source>
        <dbReference type="ARBA" id="ARBA00004498"/>
    </source>
</evidence>
<feature type="disulfide bond" evidence="12">
    <location>
        <begin position="980"/>
        <end position="989"/>
    </location>
</feature>
<evidence type="ECO:0000256" key="9">
    <source>
        <dbReference type="ARBA" id="ARBA00022837"/>
    </source>
</evidence>
<feature type="disulfide bond" evidence="12">
    <location>
        <begin position="1337"/>
        <end position="1346"/>
    </location>
</feature>
<dbReference type="Gene3D" id="2.60.40.10">
    <property type="entry name" value="Immunoglobulins"/>
    <property type="match status" value="2"/>
</dbReference>
<evidence type="ECO:0000256" key="4">
    <source>
        <dbReference type="ARBA" id="ARBA00022536"/>
    </source>
</evidence>
<feature type="domain" description="EGF-like" evidence="16">
    <location>
        <begin position="717"/>
        <end position="753"/>
    </location>
</feature>
<feature type="domain" description="EGF-like" evidence="16">
    <location>
        <begin position="422"/>
        <end position="459"/>
    </location>
</feature>
<dbReference type="SUPFAM" id="SSF57196">
    <property type="entry name" value="EGF/Laminin"/>
    <property type="match status" value="10"/>
</dbReference>
<dbReference type="InterPro" id="IPR013783">
    <property type="entry name" value="Ig-like_fold"/>
</dbReference>
<dbReference type="SMART" id="SM00060">
    <property type="entry name" value="FN3"/>
    <property type="match status" value="2"/>
</dbReference>
<feature type="disulfide bond" evidence="13">
    <location>
        <begin position="784"/>
        <end position="811"/>
    </location>
</feature>
<dbReference type="FunFam" id="2.60.40.10:FF:000870">
    <property type="entry name" value="sushi, nidogen and EGF-like domain-containing protein 1 isoform X3"/>
    <property type="match status" value="1"/>
</dbReference>
<feature type="disulfide bond" evidence="12">
    <location>
        <begin position="642"/>
        <end position="651"/>
    </location>
</feature>
<dbReference type="SMART" id="SM00539">
    <property type="entry name" value="NIDO"/>
    <property type="match status" value="1"/>
</dbReference>
<dbReference type="PROSITE" id="PS01187">
    <property type="entry name" value="EGF_CA"/>
    <property type="match status" value="3"/>
</dbReference>
<evidence type="ECO:0000259" key="19">
    <source>
        <dbReference type="PROSITE" id="PS51220"/>
    </source>
</evidence>
<feature type="domain" description="EGF-like" evidence="16">
    <location>
        <begin position="465"/>
        <end position="501"/>
    </location>
</feature>
<dbReference type="PANTHER" id="PTHR24033:SF151">
    <property type="entry name" value="NOTCH 2"/>
    <property type="match status" value="1"/>
</dbReference>
<dbReference type="PROSITE" id="PS00010">
    <property type="entry name" value="ASX_HYDROXYL"/>
    <property type="match status" value="5"/>
</dbReference>
<dbReference type="GO" id="GO:0019904">
    <property type="term" value="F:protein domain specific binding"/>
    <property type="evidence" value="ECO:0007669"/>
    <property type="project" value="UniProtKB-ARBA"/>
</dbReference>
<feature type="domain" description="EGF-like" evidence="16">
    <location>
        <begin position="577"/>
        <end position="613"/>
    </location>
</feature>
<feature type="domain" description="EGF-like" evidence="16">
    <location>
        <begin position="813"/>
        <end position="849"/>
    </location>
</feature>
<dbReference type="FunFam" id="2.10.25.10:FF:000004">
    <property type="entry name" value="Neurogenic locus notch 1"/>
    <property type="match status" value="1"/>
</dbReference>
<dbReference type="FunFam" id="2.10.25.10:FF:000230">
    <property type="entry name" value="Delta-like protein"/>
    <property type="match status" value="1"/>
</dbReference>
<dbReference type="SUPFAM" id="SSF57535">
    <property type="entry name" value="Complement control module/SCR domain"/>
    <property type="match status" value="1"/>
</dbReference>
<dbReference type="SMART" id="SM00179">
    <property type="entry name" value="EGF_CA"/>
    <property type="match status" value="15"/>
</dbReference>
<dbReference type="PROSITE" id="PS00022">
    <property type="entry name" value="EGF_1"/>
    <property type="match status" value="16"/>
</dbReference>
<dbReference type="Pfam" id="PF00041">
    <property type="entry name" value="fn3"/>
    <property type="match status" value="2"/>
</dbReference>
<feature type="disulfide bond" evidence="12">
    <location>
        <begin position="915"/>
        <end position="924"/>
    </location>
</feature>
<dbReference type="FunFam" id="2.10.25.10:FF:000360">
    <property type="entry name" value="Sushi, nidogen and EGF like domains 1"/>
    <property type="match status" value="1"/>
</dbReference>
<sequence length="1417" mass="154065">MQVLAGWAVLVALGEWLWAGAEVPLGDFYPFGPAQGDAATRKQDDGGSELRPLSIPFPFFGAGHTGLYVNNNGIISFLKEVSQFTPVAFPISKDRRVVAAFWADVDNRRAGEIYYRESTEQPILERASRDIAQYFPEFPGFSAQWVFIATWYRVTFFGGSSFSPVNTFQIVLITDGKLSFTIFNYESITWTTGMHASSGGDFAGLGGIAAQAGFNAGDGKRYFNIPGSRTDDIADVEMTTNVGIPGRWVFRIDDAQVQVGGCSNTTSVCLTLRPCLNGGKCIEDCITGNPSYTCSCLAGFTGKRCHVDVDECLSHPCQNGATCLNGAGRFTCKCPPGFRGNHCETEESPCENRVCQNGGSCQVVNRTAVCLCQSGYTGMDCQTEVNECESSPCLNGGHCMDLVDNYTCVCLEPFVGQRCETDSSSCEDRSCQNRQTCNYIRPGRYICTCSPGYYGSNCQYGGPRVPGACLSHPCQNAGSCLETEQGYVCECQEGYSGQDCRDQLSEGCECRNGGSCLEGNVTVCQCLPGFFGLLCEFEVTTTPCNMNTQCPDGGYCMEYGGSYLCVCHTNYGTNHTMPSPCDSEPCLNGGSCKVHDDSYICECPQGFLGVHCEKAKPRLCSTGPCRNGGTCREANGEYHCTCPYRFTGKHCEIGTAPAPQGGEVALPHPAHARLVPPGKPDPCASGPCQNGGTCFHYIGKYKCDCPPGYTGRHCEIVPSACFLSPCENGATCEDLDGGYACTCSVGYVGKHCQFEIDCGIPSEVKHAQASFNSTKVGSVAEYQCELGYILSQHNHPRVCRVPGVWSDPPECDEIDECQSQPCLNGGQCKDRVSAFLCLCEPGYTGYHCELDVDECQSEPCKNSGTCQDLPGSFACFCPEGFLGTQCETEVDACESDPCQNGGECESYGGSYLCVCPEGFFGYHCETGEAGRAARGGPRVSGTAAPAKPGTSPTASDPCFSSPCGSRGYCLPSNGTHSCICKVSYTGKNCEKVKRNVNNKNDISRPIMLTTRTRPRPVEGFEITNVTASAITVQWALHRLQHSTVSRVRVSIRHPGDLAARTVELNSSVAKYTFLDLQPGERYIIHVTTLSGLGVEDHPSESLATPPFHVWTRPLPPQNLTASHVTATSVSMAWEQPPAGTMEGYIINVTTAQSVKSRYVPNGKLVSYTVRDLLPGQRYHLSLTAVQNTEQGQLHSEPIHLYVNTLQRDGAPERRWSQAGHPRVLRNRLPPAFLPELRLLADRDTAEEPSPAPRFTELVDGRGRISARFGTALGKSITVKTQPEAPVKLENTEVSSWDSLALQLRETKNKREGQKCSKNPCRNGGTCTRDEESYHCACRPGFKGRLCQLACKKVPHSCTRLYSETRSFPVWEGGTCHYLYRRVYKVHQDICYKESCESTSSERTSSRYTPQQHTGCAS</sequence>
<dbReference type="PROSITE" id="PS01186">
    <property type="entry name" value="EGF_2"/>
    <property type="match status" value="13"/>
</dbReference>
<feature type="domain" description="EGF-like" evidence="16">
    <location>
        <begin position="265"/>
        <end position="306"/>
    </location>
</feature>
<feature type="domain" description="Fibronectin type-III" evidence="17">
    <location>
        <begin position="1013"/>
        <end position="1114"/>
    </location>
</feature>
<dbReference type="GO" id="GO:0048863">
    <property type="term" value="P:stem cell differentiation"/>
    <property type="evidence" value="ECO:0007669"/>
    <property type="project" value="UniProtKB-ARBA"/>
</dbReference>
<proteinExistence type="predicted"/>
<feature type="disulfide bond" evidence="12">
    <location>
        <begin position="372"/>
        <end position="381"/>
    </location>
</feature>
<evidence type="ECO:0000256" key="15">
    <source>
        <dbReference type="SAM" id="SignalP"/>
    </source>
</evidence>
<dbReference type="GO" id="GO:0030097">
    <property type="term" value="P:hemopoiesis"/>
    <property type="evidence" value="ECO:0007669"/>
    <property type="project" value="UniProtKB-ARBA"/>
</dbReference>
<dbReference type="InterPro" id="IPR003886">
    <property type="entry name" value="NIDO_dom"/>
</dbReference>
<evidence type="ECO:0000256" key="2">
    <source>
        <dbReference type="ARBA" id="ARBA00022525"/>
    </source>
</evidence>
<dbReference type="SUPFAM" id="SSF49265">
    <property type="entry name" value="Fibronectin type III"/>
    <property type="match status" value="1"/>
</dbReference>
<dbReference type="FunFam" id="2.10.25.10:FF:000057">
    <property type="entry name" value="protocadherin Fat 1 isoform X2"/>
    <property type="match status" value="1"/>
</dbReference>
<dbReference type="CDD" id="cd00063">
    <property type="entry name" value="FN3"/>
    <property type="match status" value="2"/>
</dbReference>
<keyword evidence="7 15" id="KW-0732">Signal</keyword>
<accession>A0A7K7H1T1</accession>
<evidence type="ECO:0000256" key="5">
    <source>
        <dbReference type="ARBA" id="ARBA00022553"/>
    </source>
</evidence>
<gene>
    <name evidence="20" type="primary">Sned1</name>
    <name evidence="20" type="ORF">ERIRUB_R13284</name>
</gene>
<dbReference type="GO" id="GO:0031012">
    <property type="term" value="C:extracellular matrix"/>
    <property type="evidence" value="ECO:0007669"/>
    <property type="project" value="UniProtKB-ARBA"/>
</dbReference>
<dbReference type="FunFam" id="2.10.25.10:FF:000373">
    <property type="entry name" value="sushi, nidogen and EGF-like domain-containing protein 1"/>
    <property type="match status" value="1"/>
</dbReference>